<dbReference type="InterPro" id="IPR013320">
    <property type="entry name" value="ConA-like_dom_sf"/>
</dbReference>
<evidence type="ECO:0000313" key="1">
    <source>
        <dbReference type="EMBL" id="AGV99276.1"/>
    </source>
</evidence>
<organism evidence="1 2">
    <name type="scientific">Pectobacterium phage PM1</name>
    <dbReference type="NCBI Taxonomy" id="1399915"/>
    <lineage>
        <taxon>Viruses</taxon>
        <taxon>Duplodnaviria</taxon>
        <taxon>Heunggongvirae</taxon>
        <taxon>Uroviricota</taxon>
        <taxon>Caudoviricetes</taxon>
        <taxon>Chaseviridae</taxon>
        <taxon>Cleopatravirinae</taxon>
        <taxon>Suwonvirus</taxon>
        <taxon>Suwonvirus PM1</taxon>
    </lineage>
</organism>
<dbReference type="RefSeq" id="YP_009021837.1">
    <property type="nucleotide sequence ID" value="NC_023865.1"/>
</dbReference>
<evidence type="ECO:0008006" key="3">
    <source>
        <dbReference type="Google" id="ProtNLM"/>
    </source>
</evidence>
<dbReference type="SUPFAM" id="SSF49899">
    <property type="entry name" value="Concanavalin A-like lectins/glucanases"/>
    <property type="match status" value="1"/>
</dbReference>
<dbReference type="Pfam" id="PF13385">
    <property type="entry name" value="Laminin_G_3"/>
    <property type="match status" value="1"/>
</dbReference>
<keyword evidence="2" id="KW-1185">Reference proteome</keyword>
<reference evidence="1 2" key="1">
    <citation type="journal article" date="2014" name="Arch. Virol.">
        <title>Complete genome sequence of the Pectobacterium carotovorum subsp. carotovorum virulent bacteriophage PM1.</title>
        <authorList>
            <person name="Lim J.A."/>
            <person name="Shin H."/>
            <person name="Lee D.H."/>
            <person name="Han S.W."/>
            <person name="Lee J.H."/>
            <person name="Ryu S."/>
            <person name="Heu S."/>
        </authorList>
    </citation>
    <scope>NUCLEOTIDE SEQUENCE [LARGE SCALE GENOMIC DNA]</scope>
</reference>
<sequence>MAIRPKLNRVWTSSSATLRRDPGDAKYLQGWISEIPTFQVLNYLQWKVDTTILAIAERGAAEWGTDVQYVKGSIAWDELDGAIYVATVAAPSRTLPPSQNSAHWTRSSIQISREEYVNIAAAIAAHIADTTGNPHHLTADRLGAYNKAEIDALVTTYHNLVLSHANDTNNPHQLTALLIGAVPTTGGTYTGDVQFNTNVFFDAGKTTKISNGSGLFLQNGNNLVGIDSSGNAVAGDTTTTSKLVDELSFPVLKATNEADYATPSPTFQMPLASDINIVLGSGLVDSGAWEPNFSMLDRLTATNGQNTYGFGSANNVADPTKPTTIAVDVMSSTQRVPADTAASVRIGITSIGISFSGGSVISAETAGQTSPTHQVTGPINTWYRVVCVWEGTFVRIYLNGVYVSGRAIAAQTATDGKLQFSILGRQPADARVWGFRNLRIWNEALSAKQVSTL</sequence>
<name>X2CSW2_9CAUD</name>
<proteinExistence type="predicted"/>
<gene>
    <name evidence="1" type="ORF">PM1_060</name>
</gene>
<protein>
    <recommendedName>
        <fullName evidence="3">Tail fiber protein</fullName>
    </recommendedName>
</protein>
<accession>X2CSW2</accession>
<dbReference type="OrthoDB" id="12002at10239"/>
<evidence type="ECO:0000313" key="2">
    <source>
        <dbReference type="Proteomes" id="UP000019701"/>
    </source>
</evidence>
<dbReference type="EMBL" id="KF534715">
    <property type="protein sequence ID" value="AGV99276.1"/>
    <property type="molecule type" value="Genomic_DNA"/>
</dbReference>
<dbReference type="Proteomes" id="UP000019701">
    <property type="component" value="Segment"/>
</dbReference>
<dbReference type="Gene3D" id="2.60.120.200">
    <property type="match status" value="1"/>
</dbReference>
<dbReference type="GeneID" id="18938788"/>
<dbReference type="KEGG" id="vg:18938788"/>